<sequence length="164" mass="18253">MGFVTAFYRSILLLTVSNPTFASSKECDFPAIFNFGDSISDTGGLSAAFTPPPWPYGISYFHMSTGRESDGRLLIDFIGFEHSIRVCCGRGGKYNFNRFSQCGQQLWINGTEFTVGPCKNPSAYVLWDGIHLTEAANEWVFKQIVNGKYSDPPNPLRMACHKEA</sequence>
<evidence type="ECO:0000313" key="2">
    <source>
        <dbReference type="Proteomes" id="UP001234297"/>
    </source>
</evidence>
<proteinExistence type="predicted"/>
<reference evidence="1 2" key="1">
    <citation type="journal article" date="2022" name="Hortic Res">
        <title>A haplotype resolved chromosomal level avocado genome allows analysis of novel avocado genes.</title>
        <authorList>
            <person name="Nath O."/>
            <person name="Fletcher S.J."/>
            <person name="Hayward A."/>
            <person name="Shaw L.M."/>
            <person name="Masouleh A.K."/>
            <person name="Furtado A."/>
            <person name="Henry R.J."/>
            <person name="Mitter N."/>
        </authorList>
    </citation>
    <scope>NUCLEOTIDE SEQUENCE [LARGE SCALE GENOMIC DNA]</scope>
    <source>
        <strain evidence="2">cv. Hass</strain>
    </source>
</reference>
<protein>
    <submittedName>
        <fullName evidence="1">Uncharacterized protein</fullName>
    </submittedName>
</protein>
<evidence type="ECO:0000313" key="1">
    <source>
        <dbReference type="EMBL" id="KAJ8640702.1"/>
    </source>
</evidence>
<gene>
    <name evidence="1" type="ORF">MRB53_017396</name>
</gene>
<organism evidence="1 2">
    <name type="scientific">Persea americana</name>
    <name type="common">Avocado</name>
    <dbReference type="NCBI Taxonomy" id="3435"/>
    <lineage>
        <taxon>Eukaryota</taxon>
        <taxon>Viridiplantae</taxon>
        <taxon>Streptophyta</taxon>
        <taxon>Embryophyta</taxon>
        <taxon>Tracheophyta</taxon>
        <taxon>Spermatophyta</taxon>
        <taxon>Magnoliopsida</taxon>
        <taxon>Magnoliidae</taxon>
        <taxon>Laurales</taxon>
        <taxon>Lauraceae</taxon>
        <taxon>Persea</taxon>
    </lineage>
</organism>
<dbReference type="Proteomes" id="UP001234297">
    <property type="component" value="Chromosome 5"/>
</dbReference>
<name>A0ACC2M4W7_PERAE</name>
<accession>A0ACC2M4W7</accession>
<comment type="caution">
    <text evidence="1">The sequence shown here is derived from an EMBL/GenBank/DDBJ whole genome shotgun (WGS) entry which is preliminary data.</text>
</comment>
<keyword evidence="2" id="KW-1185">Reference proteome</keyword>
<dbReference type="EMBL" id="CM056813">
    <property type="protein sequence ID" value="KAJ8640702.1"/>
    <property type="molecule type" value="Genomic_DNA"/>
</dbReference>